<dbReference type="PATRIC" id="fig|859350.6.peg.1714"/>
<dbReference type="EMBL" id="AEXL02000138">
    <property type="protein sequence ID" value="EIJ65211.1"/>
    <property type="molecule type" value="Genomic_DNA"/>
</dbReference>
<feature type="domain" description="GFO/IDH/MocA-like oxidoreductase" evidence="2">
    <location>
        <begin position="128"/>
        <end position="234"/>
    </location>
</feature>
<dbReference type="Proteomes" id="UP000003423">
    <property type="component" value="Unassembled WGS sequence"/>
</dbReference>
<reference evidence="3 4" key="1">
    <citation type="journal article" date="2012" name="J. Bacteriol.">
        <title>Genome sequence of "Candidatus Nitrosopumilus salaria" BD31, an ammonia-oxidizing archaeon from the San Francisco Bay estuary.</title>
        <authorList>
            <person name="Mosier A.C."/>
            <person name="Allen E.E."/>
            <person name="Kim M."/>
            <person name="Ferriera S."/>
            <person name="Francis C.A."/>
        </authorList>
    </citation>
    <scope>NUCLEOTIDE SEQUENCE [LARGE SCALE GENOMIC DNA]</scope>
    <source>
        <strain evidence="3 4">BD31</strain>
    </source>
</reference>
<name>I3D0G8_9ARCH</name>
<gene>
    <name evidence="3" type="ORF">BD31_I0509</name>
</gene>
<organism evidence="3 4">
    <name type="scientific">Candidatus Nitrosopumilus salarius BD31</name>
    <dbReference type="NCBI Taxonomy" id="859350"/>
    <lineage>
        <taxon>Archaea</taxon>
        <taxon>Nitrososphaerota</taxon>
        <taxon>Nitrososphaeria</taxon>
        <taxon>Nitrosopumilales</taxon>
        <taxon>Nitrosopumilaceae</taxon>
        <taxon>Nitrosopumilus</taxon>
    </lineage>
</organism>
<sequence>MRIVQIGTGGWGKNHTRILSQLGVLVAVCDTDSEKSKEYGEKYSVNHYETLDKLLNSEDFDGAFVVTPTSTHTKIAEKLLEAKKHVFVEKPMTYKSEEGEKLAKLAEKNKVILTCGYIERFNPAVDVVKKMVKEKKFGDLVMLEFHRENRMPLHIKDVGIIYDTSVHDIDTANWLFDDMPHVVFARAGKIKHEHEDFTSIMLGYKNDRVAIISSNWITPKKLRKFNAVCTDAIISSDFITQEIIVEKDDETQTVQNEKQEPLLLEIQSFLGAIEGKNEQVVKSQEAVNVTKIAEAALLSSQKGIPIYLDLK</sequence>
<dbReference type="OrthoDB" id="25239at2157"/>
<dbReference type="InterPro" id="IPR036291">
    <property type="entry name" value="NAD(P)-bd_dom_sf"/>
</dbReference>
<evidence type="ECO:0000313" key="4">
    <source>
        <dbReference type="Proteomes" id="UP000003423"/>
    </source>
</evidence>
<evidence type="ECO:0000259" key="2">
    <source>
        <dbReference type="Pfam" id="PF22725"/>
    </source>
</evidence>
<comment type="caution">
    <text evidence="3">The sequence shown here is derived from an EMBL/GenBank/DDBJ whole genome shotgun (WGS) entry which is preliminary data.</text>
</comment>
<accession>I3D0G8</accession>
<dbReference type="Gene3D" id="3.40.50.720">
    <property type="entry name" value="NAD(P)-binding Rossmann-like Domain"/>
    <property type="match status" value="1"/>
</dbReference>
<keyword evidence="4" id="KW-1185">Reference proteome</keyword>
<evidence type="ECO:0000313" key="3">
    <source>
        <dbReference type="EMBL" id="EIJ65211.1"/>
    </source>
</evidence>
<dbReference type="Pfam" id="PF22725">
    <property type="entry name" value="GFO_IDH_MocA_C3"/>
    <property type="match status" value="1"/>
</dbReference>
<dbReference type="Gene3D" id="3.30.360.10">
    <property type="entry name" value="Dihydrodipicolinate Reductase, domain 2"/>
    <property type="match status" value="1"/>
</dbReference>
<dbReference type="PANTHER" id="PTHR43377">
    <property type="entry name" value="BILIVERDIN REDUCTASE A"/>
    <property type="match status" value="1"/>
</dbReference>
<feature type="domain" description="Gfo/Idh/MocA-like oxidoreductase N-terminal" evidence="1">
    <location>
        <begin position="2"/>
        <end position="117"/>
    </location>
</feature>
<protein>
    <submittedName>
        <fullName evidence="3">Oxidoreductase, NAD-binding domain protein</fullName>
    </submittedName>
</protein>
<dbReference type="InterPro" id="IPR051450">
    <property type="entry name" value="Gfo/Idh/MocA_Oxidoreductases"/>
</dbReference>
<dbReference type="Pfam" id="PF01408">
    <property type="entry name" value="GFO_IDH_MocA"/>
    <property type="match status" value="1"/>
</dbReference>
<dbReference type="RefSeq" id="WP_008301082.1">
    <property type="nucleotide sequence ID" value="NZ_AEXL02000138.1"/>
</dbReference>
<dbReference type="InterPro" id="IPR000683">
    <property type="entry name" value="Gfo/Idh/MocA-like_OxRdtase_N"/>
</dbReference>
<dbReference type="SUPFAM" id="SSF51735">
    <property type="entry name" value="NAD(P)-binding Rossmann-fold domains"/>
    <property type="match status" value="1"/>
</dbReference>
<evidence type="ECO:0000259" key="1">
    <source>
        <dbReference type="Pfam" id="PF01408"/>
    </source>
</evidence>
<dbReference type="GO" id="GO:0000166">
    <property type="term" value="F:nucleotide binding"/>
    <property type="evidence" value="ECO:0007669"/>
    <property type="project" value="InterPro"/>
</dbReference>
<dbReference type="InterPro" id="IPR055170">
    <property type="entry name" value="GFO_IDH_MocA-like_dom"/>
</dbReference>
<dbReference type="PANTHER" id="PTHR43377:SF1">
    <property type="entry name" value="BILIVERDIN REDUCTASE A"/>
    <property type="match status" value="1"/>
</dbReference>
<dbReference type="AlphaFoldDB" id="I3D0G8"/>
<dbReference type="SUPFAM" id="SSF55347">
    <property type="entry name" value="Glyceraldehyde-3-phosphate dehydrogenase-like, C-terminal domain"/>
    <property type="match status" value="1"/>
</dbReference>
<proteinExistence type="predicted"/>